<keyword evidence="3" id="KW-1185">Reference proteome</keyword>
<dbReference type="Proteomes" id="UP000826656">
    <property type="component" value="Unassembled WGS sequence"/>
</dbReference>
<organism evidence="2 3">
    <name type="scientific">Solanum tuberosum</name>
    <name type="common">Potato</name>
    <dbReference type="NCBI Taxonomy" id="4113"/>
    <lineage>
        <taxon>Eukaryota</taxon>
        <taxon>Viridiplantae</taxon>
        <taxon>Streptophyta</taxon>
        <taxon>Embryophyta</taxon>
        <taxon>Tracheophyta</taxon>
        <taxon>Spermatophyta</taxon>
        <taxon>Magnoliopsida</taxon>
        <taxon>eudicotyledons</taxon>
        <taxon>Gunneridae</taxon>
        <taxon>Pentapetalae</taxon>
        <taxon>asterids</taxon>
        <taxon>lamiids</taxon>
        <taxon>Solanales</taxon>
        <taxon>Solanaceae</taxon>
        <taxon>Solanoideae</taxon>
        <taxon>Solaneae</taxon>
        <taxon>Solanum</taxon>
    </lineage>
</organism>
<name>A0ABQ7VG85_SOLTU</name>
<dbReference type="EMBL" id="JAIVGD010000013">
    <property type="protein sequence ID" value="KAH0762337.1"/>
    <property type="molecule type" value="Genomic_DNA"/>
</dbReference>
<evidence type="ECO:0000313" key="3">
    <source>
        <dbReference type="Proteomes" id="UP000826656"/>
    </source>
</evidence>
<comment type="caution">
    <text evidence="2">The sequence shown here is derived from an EMBL/GenBank/DDBJ whole genome shotgun (WGS) entry which is preliminary data.</text>
</comment>
<evidence type="ECO:0000313" key="2">
    <source>
        <dbReference type="EMBL" id="KAH0762337.1"/>
    </source>
</evidence>
<feature type="compositionally biased region" description="Polar residues" evidence="1">
    <location>
        <begin position="62"/>
        <end position="73"/>
    </location>
</feature>
<protein>
    <submittedName>
        <fullName evidence="2">Uncharacterized protein</fullName>
    </submittedName>
</protein>
<gene>
    <name evidence="2" type="ORF">KY290_018410</name>
</gene>
<proteinExistence type="predicted"/>
<evidence type="ECO:0000256" key="1">
    <source>
        <dbReference type="SAM" id="MobiDB-lite"/>
    </source>
</evidence>
<sequence>MYTEIQRILNVYRLHISRLFIILRSVSASEIRTAMRVDSIVLSSGLHGTSEMQREEIEGSPMDSNQGGSCKAR</sequence>
<reference evidence="2 3" key="1">
    <citation type="journal article" date="2021" name="bioRxiv">
        <title>Chromosome-scale and haplotype-resolved genome assembly of a tetraploid potato cultivar.</title>
        <authorList>
            <person name="Sun H."/>
            <person name="Jiao W.-B."/>
            <person name="Krause K."/>
            <person name="Campoy J.A."/>
            <person name="Goel M."/>
            <person name="Folz-Donahue K."/>
            <person name="Kukat C."/>
            <person name="Huettel B."/>
            <person name="Schneeberger K."/>
        </authorList>
    </citation>
    <scope>NUCLEOTIDE SEQUENCE [LARGE SCALE GENOMIC DNA]</scope>
    <source>
        <strain evidence="2">SolTubOtavaFocal</strain>
        <tissue evidence="2">Leaves</tissue>
    </source>
</reference>
<accession>A0ABQ7VG85</accession>
<feature type="region of interest" description="Disordered" evidence="1">
    <location>
        <begin position="46"/>
        <end position="73"/>
    </location>
</feature>